<evidence type="ECO:0000256" key="3">
    <source>
        <dbReference type="ARBA" id="ARBA00022723"/>
    </source>
</evidence>
<evidence type="ECO:0000256" key="6">
    <source>
        <dbReference type="ARBA" id="ARBA00022832"/>
    </source>
</evidence>
<keyword evidence="6 11" id="KW-0276">Fatty acid metabolism</keyword>
<accession>A0ABS6IJP6</accession>
<dbReference type="PROSITE" id="PS50980">
    <property type="entry name" value="COA_CT_NTER"/>
    <property type="match status" value="1"/>
</dbReference>
<dbReference type="Proteomes" id="UP000727907">
    <property type="component" value="Unassembled WGS sequence"/>
</dbReference>
<keyword evidence="9 11" id="KW-0443">Lipid metabolism</keyword>
<feature type="binding site" evidence="11">
    <location>
        <position position="48"/>
    </location>
    <ligand>
        <name>Zn(2+)</name>
        <dbReference type="ChEBI" id="CHEBI:29105"/>
    </ligand>
</feature>
<keyword evidence="7 11" id="KW-0862">Zinc</keyword>
<feature type="domain" description="CoA carboxyltransferase N-terminal" evidence="12">
    <location>
        <begin position="25"/>
        <end position="295"/>
    </location>
</feature>
<feature type="binding site" evidence="11">
    <location>
        <position position="32"/>
    </location>
    <ligand>
        <name>Zn(2+)</name>
        <dbReference type="ChEBI" id="CHEBI:29105"/>
    </ligand>
</feature>
<keyword evidence="4 11" id="KW-0547">Nucleotide-binding</keyword>
<dbReference type="RefSeq" id="WP_216958713.1">
    <property type="nucleotide sequence ID" value="NZ_JAHOPB010000001.1"/>
</dbReference>
<dbReference type="HAMAP" id="MF_01395">
    <property type="entry name" value="AcetylCoA_CT_beta"/>
    <property type="match status" value="1"/>
</dbReference>
<name>A0ABS6IJP6_9HYPH</name>
<keyword evidence="5 11" id="KW-0863">Zinc-finger</keyword>
<comment type="cofactor">
    <cofactor evidence="11">
        <name>Zn(2+)</name>
        <dbReference type="ChEBI" id="CHEBI:29105"/>
    </cofactor>
    <text evidence="11">Binds 1 zinc ion per subunit.</text>
</comment>
<evidence type="ECO:0000256" key="10">
    <source>
        <dbReference type="ARBA" id="ARBA00023160"/>
    </source>
</evidence>
<gene>
    <name evidence="11 13" type="primary">accD</name>
    <name evidence="13" type="ORF">KQ910_09390</name>
</gene>
<evidence type="ECO:0000313" key="13">
    <source>
        <dbReference type="EMBL" id="MBU8873977.1"/>
    </source>
</evidence>
<feature type="zinc finger region" description="C4-type" evidence="11">
    <location>
        <begin position="29"/>
        <end position="51"/>
    </location>
</feature>
<reference evidence="13 14" key="1">
    <citation type="submission" date="2021-06" db="EMBL/GenBank/DDBJ databases">
        <authorList>
            <person name="Lee D.H."/>
        </authorList>
    </citation>
    <scope>NUCLEOTIDE SEQUENCE [LARGE SCALE GENOMIC DNA]</scope>
    <source>
        <strain evidence="13 14">MMS21-HV4-11</strain>
    </source>
</reference>
<protein>
    <recommendedName>
        <fullName evidence="11">Acetyl-coenzyme A carboxylase carboxyl transferase subunit beta</fullName>
        <shortName evidence="11">ACCase subunit beta</shortName>
        <shortName evidence="11">Acetyl-CoA carboxylase carboxyltransferase subunit beta</shortName>
        <ecNumber evidence="11">2.1.3.15</ecNumber>
    </recommendedName>
</protein>
<sequence>MNWLTNFVRPKLRALVARKETPDNLWVKCPKCEQMLFTRDWEANQEVCNHCGHHMRLRPLKRLPFLFDEGKYELHPLPRVNADPLKFRDTKRYDARLKEAQAKAEGSTDALVVASGLMGSRLSILALLDFGFMGGSMGTAVGEGLVMAADLAVARKAPLIVFSASGGARMQEGILSLMQLTRTTIAVRKVKEAGLPYIVVLTDPTTGGVSASFAMLGDVHIAEPDAIIGFAGPRVIQDTIRQELPPGFQRSEYLLEHGMVDAVVHRHKLRETLIRMVSLFMDPLVVENRPLAVSTAR</sequence>
<keyword evidence="11" id="KW-0808">Transferase</keyword>
<dbReference type="EMBL" id="JAHOPB010000001">
    <property type="protein sequence ID" value="MBU8873977.1"/>
    <property type="molecule type" value="Genomic_DNA"/>
</dbReference>
<evidence type="ECO:0000313" key="14">
    <source>
        <dbReference type="Proteomes" id="UP000727907"/>
    </source>
</evidence>
<dbReference type="Pfam" id="PF17848">
    <property type="entry name" value="Zn_ribbon_ACC"/>
    <property type="match status" value="1"/>
</dbReference>
<comment type="function">
    <text evidence="11">Component of the acetyl coenzyme A carboxylase (ACC) complex. Biotin carboxylase (BC) catalyzes the carboxylation of biotin on its carrier protein (BCCP) and then the CO(2) group is transferred by the transcarboxylase to acetyl-CoA to form malonyl-CoA.</text>
</comment>
<evidence type="ECO:0000259" key="12">
    <source>
        <dbReference type="PROSITE" id="PS50980"/>
    </source>
</evidence>
<evidence type="ECO:0000256" key="5">
    <source>
        <dbReference type="ARBA" id="ARBA00022771"/>
    </source>
</evidence>
<evidence type="ECO:0000256" key="1">
    <source>
        <dbReference type="ARBA" id="ARBA00004496"/>
    </source>
</evidence>
<keyword evidence="8 11" id="KW-0067">ATP-binding</keyword>
<dbReference type="NCBIfam" id="TIGR00515">
    <property type="entry name" value="accD"/>
    <property type="match status" value="1"/>
</dbReference>
<keyword evidence="3 11" id="KW-0479">Metal-binding</keyword>
<dbReference type="InterPro" id="IPR034733">
    <property type="entry name" value="AcCoA_carboxyl_beta"/>
</dbReference>
<evidence type="ECO:0000256" key="11">
    <source>
        <dbReference type="HAMAP-Rule" id="MF_01395"/>
    </source>
</evidence>
<dbReference type="EC" id="2.1.3.15" evidence="11"/>
<comment type="subcellular location">
    <subcellularLocation>
        <location evidence="1 11">Cytoplasm</location>
    </subcellularLocation>
</comment>
<keyword evidence="11" id="KW-0963">Cytoplasm</keyword>
<dbReference type="InterPro" id="IPR011762">
    <property type="entry name" value="COA_CT_N"/>
</dbReference>
<comment type="catalytic activity">
    <reaction evidence="11">
        <text>N(6)-carboxybiotinyl-L-lysyl-[protein] + acetyl-CoA = N(6)-biotinyl-L-lysyl-[protein] + malonyl-CoA</text>
        <dbReference type="Rhea" id="RHEA:54728"/>
        <dbReference type="Rhea" id="RHEA-COMP:10505"/>
        <dbReference type="Rhea" id="RHEA-COMP:10506"/>
        <dbReference type="ChEBI" id="CHEBI:57288"/>
        <dbReference type="ChEBI" id="CHEBI:57384"/>
        <dbReference type="ChEBI" id="CHEBI:83144"/>
        <dbReference type="ChEBI" id="CHEBI:83145"/>
        <dbReference type="EC" id="2.1.3.15"/>
    </reaction>
</comment>
<comment type="pathway">
    <text evidence="11">Lipid metabolism; malonyl-CoA biosynthesis; malonyl-CoA from acetyl-CoA: step 1/1.</text>
</comment>
<keyword evidence="2 11" id="KW-0444">Lipid biosynthesis</keyword>
<comment type="caution">
    <text evidence="13">The sequence shown here is derived from an EMBL/GenBank/DDBJ whole genome shotgun (WGS) entry which is preliminary data.</text>
</comment>
<feature type="binding site" evidence="11">
    <location>
        <position position="51"/>
    </location>
    <ligand>
        <name>Zn(2+)</name>
        <dbReference type="ChEBI" id="CHEBI:29105"/>
    </ligand>
</feature>
<feature type="binding site" evidence="11">
    <location>
        <position position="29"/>
    </location>
    <ligand>
        <name>Zn(2+)</name>
        <dbReference type="ChEBI" id="CHEBI:29105"/>
    </ligand>
</feature>
<evidence type="ECO:0000256" key="9">
    <source>
        <dbReference type="ARBA" id="ARBA00023098"/>
    </source>
</evidence>
<dbReference type="PANTHER" id="PTHR42995">
    <property type="entry name" value="ACETYL-COENZYME A CARBOXYLASE CARBOXYL TRANSFERASE SUBUNIT BETA, CHLOROPLASTIC"/>
    <property type="match status" value="1"/>
</dbReference>
<evidence type="ECO:0000256" key="4">
    <source>
        <dbReference type="ARBA" id="ARBA00022741"/>
    </source>
</evidence>
<keyword evidence="13" id="KW-0436">Ligase</keyword>
<dbReference type="InterPro" id="IPR041010">
    <property type="entry name" value="Znf-ACC"/>
</dbReference>
<evidence type="ECO:0000256" key="2">
    <source>
        <dbReference type="ARBA" id="ARBA00022516"/>
    </source>
</evidence>
<dbReference type="InterPro" id="IPR000438">
    <property type="entry name" value="Acetyl_CoA_COase_Trfase_b_su"/>
</dbReference>
<comment type="subunit">
    <text evidence="11">Acetyl-CoA carboxylase is a heterohexamer composed of biotin carboxyl carrier protein (AccB), biotin carboxylase (AccC) and two subunits each of ACCase subunit alpha (AccA) and ACCase subunit beta (AccD).</text>
</comment>
<dbReference type="Pfam" id="PF01039">
    <property type="entry name" value="Carboxyl_trans"/>
    <property type="match status" value="1"/>
</dbReference>
<dbReference type="PANTHER" id="PTHR42995:SF5">
    <property type="entry name" value="ACETYL-COENZYME A CARBOXYLASE CARBOXYL TRANSFERASE SUBUNIT BETA, CHLOROPLASTIC"/>
    <property type="match status" value="1"/>
</dbReference>
<dbReference type="GO" id="GO:0003989">
    <property type="term" value="F:acetyl-CoA carboxylase activity"/>
    <property type="evidence" value="ECO:0007669"/>
    <property type="project" value="UniProtKB-EC"/>
</dbReference>
<comment type="similarity">
    <text evidence="11">Belongs to the AccD/PCCB family.</text>
</comment>
<keyword evidence="14" id="KW-1185">Reference proteome</keyword>
<keyword evidence="10 11" id="KW-0275">Fatty acid biosynthesis</keyword>
<organism evidence="13 14">
    <name type="scientific">Reyranella humidisoli</name>
    <dbReference type="NCBI Taxonomy" id="2849149"/>
    <lineage>
        <taxon>Bacteria</taxon>
        <taxon>Pseudomonadati</taxon>
        <taxon>Pseudomonadota</taxon>
        <taxon>Alphaproteobacteria</taxon>
        <taxon>Hyphomicrobiales</taxon>
        <taxon>Reyranellaceae</taxon>
        <taxon>Reyranella</taxon>
    </lineage>
</organism>
<proteinExistence type="inferred from homology"/>
<evidence type="ECO:0000256" key="7">
    <source>
        <dbReference type="ARBA" id="ARBA00022833"/>
    </source>
</evidence>
<evidence type="ECO:0000256" key="8">
    <source>
        <dbReference type="ARBA" id="ARBA00022840"/>
    </source>
</evidence>